<reference evidence="1" key="1">
    <citation type="journal article" date="2020" name="bioRxiv">
        <title>Hybrid origin of Populus tomentosa Carr. identified through genome sequencing and phylogenomic analysis.</title>
        <authorList>
            <person name="An X."/>
            <person name="Gao K."/>
            <person name="Chen Z."/>
            <person name="Li J."/>
            <person name="Yang X."/>
            <person name="Yang X."/>
            <person name="Zhou J."/>
            <person name="Guo T."/>
            <person name="Zhao T."/>
            <person name="Huang S."/>
            <person name="Miao D."/>
            <person name="Khan W.U."/>
            <person name="Rao P."/>
            <person name="Ye M."/>
            <person name="Lei B."/>
            <person name="Liao W."/>
            <person name="Wang J."/>
            <person name="Ji L."/>
            <person name="Li Y."/>
            <person name="Guo B."/>
            <person name="Mustafa N.S."/>
            <person name="Li S."/>
            <person name="Yun Q."/>
            <person name="Keller S.R."/>
            <person name="Mao J."/>
            <person name="Zhang R."/>
            <person name="Strauss S.H."/>
        </authorList>
    </citation>
    <scope>NUCLEOTIDE SEQUENCE</scope>
    <source>
        <strain evidence="1">GM15</strain>
        <tissue evidence="1">Leaf</tissue>
    </source>
</reference>
<gene>
    <name evidence="1" type="ORF">POTOM_016715</name>
</gene>
<keyword evidence="2" id="KW-1185">Reference proteome</keyword>
<evidence type="ECO:0000313" key="1">
    <source>
        <dbReference type="EMBL" id="KAG6776924.1"/>
    </source>
</evidence>
<organism evidence="1 2">
    <name type="scientific">Populus tomentosa</name>
    <name type="common">Chinese white poplar</name>
    <dbReference type="NCBI Taxonomy" id="118781"/>
    <lineage>
        <taxon>Eukaryota</taxon>
        <taxon>Viridiplantae</taxon>
        <taxon>Streptophyta</taxon>
        <taxon>Embryophyta</taxon>
        <taxon>Tracheophyta</taxon>
        <taxon>Spermatophyta</taxon>
        <taxon>Magnoliopsida</taxon>
        <taxon>eudicotyledons</taxon>
        <taxon>Gunneridae</taxon>
        <taxon>Pentapetalae</taxon>
        <taxon>rosids</taxon>
        <taxon>fabids</taxon>
        <taxon>Malpighiales</taxon>
        <taxon>Salicaceae</taxon>
        <taxon>Saliceae</taxon>
        <taxon>Populus</taxon>
    </lineage>
</organism>
<protein>
    <submittedName>
        <fullName evidence="1">Uncharacterized protein</fullName>
    </submittedName>
</protein>
<evidence type="ECO:0000313" key="2">
    <source>
        <dbReference type="Proteomes" id="UP000886885"/>
    </source>
</evidence>
<dbReference type="Proteomes" id="UP000886885">
    <property type="component" value="Chromosome 4D"/>
</dbReference>
<name>A0A8X7ZVX2_POPTO</name>
<dbReference type="OrthoDB" id="1108285at2759"/>
<dbReference type="EMBL" id="JAAWWB010000008">
    <property type="protein sequence ID" value="KAG6776924.1"/>
    <property type="molecule type" value="Genomic_DNA"/>
</dbReference>
<proteinExistence type="predicted"/>
<sequence>MVTGWPNSGSDDMIEIQMSICSAVQPDPSVNDSVIWQAFRTRRNIIADCLLCGAANEVRDHLFSQSLYSKSVWGTILLKCGFSRPTGDCIRVSRNVKVHGTADISLHASVKWIWMVSSYLLLMINENTSVIRDKQRK</sequence>
<dbReference type="AlphaFoldDB" id="A0A8X7ZVX2"/>
<comment type="caution">
    <text evidence="1">The sequence shown here is derived from an EMBL/GenBank/DDBJ whole genome shotgun (WGS) entry which is preliminary data.</text>
</comment>
<accession>A0A8X7ZVX2</accession>